<dbReference type="InterPro" id="IPR011990">
    <property type="entry name" value="TPR-like_helical_dom_sf"/>
</dbReference>
<keyword evidence="2" id="KW-0802">TPR repeat</keyword>
<feature type="chain" id="PRO_5038867066" evidence="3">
    <location>
        <begin position="19"/>
        <end position="549"/>
    </location>
</feature>
<dbReference type="SMART" id="SM00028">
    <property type="entry name" value="TPR"/>
    <property type="match status" value="4"/>
</dbReference>
<keyword evidence="1" id="KW-0677">Repeat</keyword>
<evidence type="ECO:0000256" key="3">
    <source>
        <dbReference type="SAM" id="SignalP"/>
    </source>
</evidence>
<sequence length="549" mass="61059">MKKTIHILMMLLVSVTMAAQPAGVKKVAKSTFSLTSFDEKGSIVASTQGVFIDEKGTGICPFKVFVGAERATVVDADGNSMEVDALLGADELYDVAKLRVKASTKAAPLATAAEKQGAKVWLMPYSINNPQPLQLTLSSVERFHNSYNYYILDGEVPDNAVGCPVVNGNGQVVGIMHKSDSHTTAVDGAYVKQLSVSGLSSLDASLQETGVRTALPDNEEEAITMMTLKKGSVKEDTYRAYVDEFLEKFPTSSFGYQELGLIQMGQDLFDEASKTMEAAIKQSRAKDEAHSDYANLIYQKNIYKSDKPYEPWTLDKALEEAKTAYGINPQPIYQHQEAQIIFAQGKYQEAYDIFMALTKSPISNAELYYEAAQSKIRLNAPDTEIRVLLDSAVNVGKRMGTGEAPYILARAQYLHDKGEYREALKDYNAYDTLTATTDPVFFYLRYKCETQVRQWQQALFDIARACFLNPKEPTYFAEWASLDLRVKRYDEAVSAATKCIELAPEYADGYLLLGLAQIEKGMKEEGLKNLEKAKELGDTRAEQYIEKNK</sequence>
<proteinExistence type="predicted"/>
<dbReference type="EMBL" id="DXBE01000030">
    <property type="protein sequence ID" value="HIZ69032.1"/>
    <property type="molecule type" value="Genomic_DNA"/>
</dbReference>
<evidence type="ECO:0000313" key="4">
    <source>
        <dbReference type="EMBL" id="HIZ69032.1"/>
    </source>
</evidence>
<name>A0A9D2FY95_9BACT</name>
<accession>A0A9D2FY95</accession>
<protein>
    <submittedName>
        <fullName evidence="4">Tetratricopeptide repeat protein</fullName>
    </submittedName>
</protein>
<dbReference type="Gene3D" id="2.40.10.120">
    <property type="match status" value="1"/>
</dbReference>
<keyword evidence="3" id="KW-0732">Signal</keyword>
<reference evidence="4" key="1">
    <citation type="journal article" date="2021" name="PeerJ">
        <title>Extensive microbial diversity within the chicken gut microbiome revealed by metagenomics and culture.</title>
        <authorList>
            <person name="Gilroy R."/>
            <person name="Ravi A."/>
            <person name="Getino M."/>
            <person name="Pursley I."/>
            <person name="Horton D.L."/>
            <person name="Alikhan N.F."/>
            <person name="Baker D."/>
            <person name="Gharbi K."/>
            <person name="Hall N."/>
            <person name="Watson M."/>
            <person name="Adriaenssens E.M."/>
            <person name="Foster-Nyarko E."/>
            <person name="Jarju S."/>
            <person name="Secka A."/>
            <person name="Antonio M."/>
            <person name="Oren A."/>
            <person name="Chaudhuri R.R."/>
            <person name="La Ragione R."/>
            <person name="Hildebrand F."/>
            <person name="Pallen M.J."/>
        </authorList>
    </citation>
    <scope>NUCLEOTIDE SEQUENCE</scope>
    <source>
        <strain evidence="4">ChiHecec3B27-8219</strain>
    </source>
</reference>
<dbReference type="PANTHER" id="PTHR44858:SF1">
    <property type="entry name" value="UDP-N-ACETYLGLUCOSAMINE--PEPTIDE N-ACETYLGLUCOSAMINYLTRANSFERASE SPINDLY-RELATED"/>
    <property type="match status" value="1"/>
</dbReference>
<feature type="signal peptide" evidence="3">
    <location>
        <begin position="1"/>
        <end position="18"/>
    </location>
</feature>
<evidence type="ECO:0000313" key="5">
    <source>
        <dbReference type="Proteomes" id="UP000824055"/>
    </source>
</evidence>
<evidence type="ECO:0000256" key="2">
    <source>
        <dbReference type="ARBA" id="ARBA00022803"/>
    </source>
</evidence>
<dbReference type="AlphaFoldDB" id="A0A9D2FY95"/>
<comment type="caution">
    <text evidence="4">The sequence shown here is derived from an EMBL/GenBank/DDBJ whole genome shotgun (WGS) entry which is preliminary data.</text>
</comment>
<dbReference type="InterPro" id="IPR019734">
    <property type="entry name" value="TPR_rpt"/>
</dbReference>
<reference evidence="4" key="2">
    <citation type="submission" date="2021-04" db="EMBL/GenBank/DDBJ databases">
        <authorList>
            <person name="Gilroy R."/>
        </authorList>
    </citation>
    <scope>NUCLEOTIDE SEQUENCE</scope>
    <source>
        <strain evidence="4">ChiHecec3B27-8219</strain>
    </source>
</reference>
<dbReference type="InterPro" id="IPR050498">
    <property type="entry name" value="Ycf3"/>
</dbReference>
<dbReference type="SUPFAM" id="SSF48452">
    <property type="entry name" value="TPR-like"/>
    <property type="match status" value="2"/>
</dbReference>
<dbReference type="SUPFAM" id="SSF50494">
    <property type="entry name" value="Trypsin-like serine proteases"/>
    <property type="match status" value="1"/>
</dbReference>
<dbReference type="PANTHER" id="PTHR44858">
    <property type="entry name" value="TETRATRICOPEPTIDE REPEAT PROTEIN 6"/>
    <property type="match status" value="1"/>
</dbReference>
<dbReference type="Pfam" id="PF13365">
    <property type="entry name" value="Trypsin_2"/>
    <property type="match status" value="1"/>
</dbReference>
<dbReference type="InterPro" id="IPR009003">
    <property type="entry name" value="Peptidase_S1_PA"/>
</dbReference>
<evidence type="ECO:0000256" key="1">
    <source>
        <dbReference type="ARBA" id="ARBA00022737"/>
    </source>
</evidence>
<organism evidence="4 5">
    <name type="scientific">Candidatus Prevotella avicola</name>
    <dbReference type="NCBI Taxonomy" id="2838738"/>
    <lineage>
        <taxon>Bacteria</taxon>
        <taxon>Pseudomonadati</taxon>
        <taxon>Bacteroidota</taxon>
        <taxon>Bacteroidia</taxon>
        <taxon>Bacteroidales</taxon>
        <taxon>Prevotellaceae</taxon>
        <taxon>Prevotella</taxon>
    </lineage>
</organism>
<dbReference type="Proteomes" id="UP000824055">
    <property type="component" value="Unassembled WGS sequence"/>
</dbReference>
<dbReference type="Gene3D" id="1.25.40.10">
    <property type="entry name" value="Tetratricopeptide repeat domain"/>
    <property type="match status" value="2"/>
</dbReference>
<gene>
    <name evidence="4" type="ORF">H9966_03970</name>
</gene>